<protein>
    <submittedName>
        <fullName evidence="1">Uncharacterized protein</fullName>
    </submittedName>
</protein>
<proteinExistence type="predicted"/>
<keyword evidence="2" id="KW-1185">Reference proteome</keyword>
<reference evidence="1" key="1">
    <citation type="submission" date="2018-02" db="EMBL/GenBank/DDBJ databases">
        <title>The genomes of Aspergillus section Nigri reveals drivers in fungal speciation.</title>
        <authorList>
            <consortium name="DOE Joint Genome Institute"/>
            <person name="Vesth T.C."/>
            <person name="Nybo J."/>
            <person name="Theobald S."/>
            <person name="Brandl J."/>
            <person name="Frisvad J.C."/>
            <person name="Nielsen K.F."/>
            <person name="Lyhne E.K."/>
            <person name="Kogle M.E."/>
            <person name="Kuo A."/>
            <person name="Riley R."/>
            <person name="Clum A."/>
            <person name="Nolan M."/>
            <person name="Lipzen A."/>
            <person name="Salamov A."/>
            <person name="Henrissat B."/>
            <person name="Wiebenga A."/>
            <person name="De vries R.P."/>
            <person name="Grigoriev I.V."/>
            <person name="Mortensen U.H."/>
            <person name="Andersen M.R."/>
            <person name="Baker S.E."/>
        </authorList>
    </citation>
    <scope>NUCLEOTIDE SEQUENCE</scope>
    <source>
        <strain evidence="1">CBS 621.78</strain>
    </source>
</reference>
<evidence type="ECO:0000313" key="2">
    <source>
        <dbReference type="Proteomes" id="UP000249057"/>
    </source>
</evidence>
<organism evidence="1 2">
    <name type="scientific">Aspergillus brunneoviolaceus CBS 621.78</name>
    <dbReference type="NCBI Taxonomy" id="1450534"/>
    <lineage>
        <taxon>Eukaryota</taxon>
        <taxon>Fungi</taxon>
        <taxon>Dikarya</taxon>
        <taxon>Ascomycota</taxon>
        <taxon>Pezizomycotina</taxon>
        <taxon>Eurotiomycetes</taxon>
        <taxon>Eurotiomycetidae</taxon>
        <taxon>Eurotiales</taxon>
        <taxon>Aspergillaceae</taxon>
        <taxon>Aspergillus</taxon>
        <taxon>Aspergillus subgen. Circumdati</taxon>
    </lineage>
</organism>
<dbReference type="Proteomes" id="UP000249057">
    <property type="component" value="Unassembled WGS sequence"/>
</dbReference>
<dbReference type="EMBL" id="KZ825338">
    <property type="protein sequence ID" value="RAH46397.1"/>
    <property type="molecule type" value="Genomic_DNA"/>
</dbReference>
<accession>A0ACD1GB10</accession>
<name>A0ACD1GB10_9EURO</name>
<sequence>MVNDSNVLFPGLWSAAVKFFSLVYLVYGSEGLPGQPKAVRLTIKTPFPPQKSFLLHAPHHPQHPPVEPGTHHAPHCIPLEFYVISLGTCNSWRVFECSSDSASFLTCFRCASQ</sequence>
<evidence type="ECO:0000313" key="1">
    <source>
        <dbReference type="EMBL" id="RAH46397.1"/>
    </source>
</evidence>
<gene>
    <name evidence="1" type="ORF">BO95DRAFT_111145</name>
</gene>